<dbReference type="InterPro" id="IPR040381">
    <property type="entry name" value="At4g14450-like"/>
</dbReference>
<dbReference type="Proteomes" id="UP000652761">
    <property type="component" value="Unassembled WGS sequence"/>
</dbReference>
<feature type="compositionally biased region" description="Polar residues" evidence="1">
    <location>
        <begin position="191"/>
        <end position="200"/>
    </location>
</feature>
<dbReference type="PANTHER" id="PTHR33912:SF3">
    <property type="entry name" value="OS01G0939400 PROTEIN"/>
    <property type="match status" value="1"/>
</dbReference>
<gene>
    <name evidence="2" type="ORF">Taro_009082</name>
</gene>
<evidence type="ECO:0000256" key="1">
    <source>
        <dbReference type="SAM" id="MobiDB-lite"/>
    </source>
</evidence>
<feature type="compositionally biased region" description="Acidic residues" evidence="1">
    <location>
        <begin position="78"/>
        <end position="89"/>
    </location>
</feature>
<dbReference type="OrthoDB" id="1935372at2759"/>
<evidence type="ECO:0000313" key="3">
    <source>
        <dbReference type="Proteomes" id="UP000652761"/>
    </source>
</evidence>
<feature type="region of interest" description="Disordered" evidence="1">
    <location>
        <begin position="30"/>
        <end position="235"/>
    </location>
</feature>
<dbReference type="AlphaFoldDB" id="A0A843TVH5"/>
<keyword evidence="3" id="KW-1185">Reference proteome</keyword>
<protein>
    <submittedName>
        <fullName evidence="2">Uncharacterized protein</fullName>
    </submittedName>
</protein>
<dbReference type="EMBL" id="NMUH01000313">
    <property type="protein sequence ID" value="MQL76702.1"/>
    <property type="molecule type" value="Genomic_DNA"/>
</dbReference>
<name>A0A843TVH5_COLES</name>
<sequence length="251" mass="26835">MCFNEKKDSIFKKGIRIEIPSSVLSTYSPLASLTEDNSAKGCSTTVGAGEKNAEEEEEERGGCEKKMPLVEYDASSSSDEDNDDGEVAPDELPTPAAAAPVGKPLLRLAPPTRQELPLPPPDPPKRSSETSLHVQTKTSHMFSGPSPSIKLPDAALLLSSPSFSTHQTSSSDHSSRVAAAMAENASRKRTSNGLVPQNSQNKHHKGSSPVSKTMSDVKSSLLIPPQLQGRSNVVTEDIGKLFVNKHAESRH</sequence>
<comment type="caution">
    <text evidence="2">The sequence shown here is derived from an EMBL/GenBank/DDBJ whole genome shotgun (WGS) entry which is preliminary data.</text>
</comment>
<proteinExistence type="predicted"/>
<evidence type="ECO:0000313" key="2">
    <source>
        <dbReference type="EMBL" id="MQL76702.1"/>
    </source>
</evidence>
<dbReference type="PANTHER" id="PTHR33912">
    <property type="entry name" value="OS01G0939400 PROTEIN"/>
    <property type="match status" value="1"/>
</dbReference>
<feature type="compositionally biased region" description="Polar residues" evidence="1">
    <location>
        <begin position="131"/>
        <end position="141"/>
    </location>
</feature>
<feature type="compositionally biased region" description="Polar residues" evidence="1">
    <location>
        <begin position="30"/>
        <end position="46"/>
    </location>
</feature>
<reference evidence="2" key="1">
    <citation type="submission" date="2017-07" db="EMBL/GenBank/DDBJ databases">
        <title>Taro Niue Genome Assembly and Annotation.</title>
        <authorList>
            <person name="Atibalentja N."/>
            <person name="Keating K."/>
            <person name="Fields C.J."/>
        </authorList>
    </citation>
    <scope>NUCLEOTIDE SEQUENCE</scope>
    <source>
        <strain evidence="2">Niue_2</strain>
        <tissue evidence="2">Leaf</tissue>
    </source>
</reference>
<feature type="compositionally biased region" description="Polar residues" evidence="1">
    <location>
        <begin position="208"/>
        <end position="218"/>
    </location>
</feature>
<organism evidence="2 3">
    <name type="scientific">Colocasia esculenta</name>
    <name type="common">Wild taro</name>
    <name type="synonym">Arum esculentum</name>
    <dbReference type="NCBI Taxonomy" id="4460"/>
    <lineage>
        <taxon>Eukaryota</taxon>
        <taxon>Viridiplantae</taxon>
        <taxon>Streptophyta</taxon>
        <taxon>Embryophyta</taxon>
        <taxon>Tracheophyta</taxon>
        <taxon>Spermatophyta</taxon>
        <taxon>Magnoliopsida</taxon>
        <taxon>Liliopsida</taxon>
        <taxon>Araceae</taxon>
        <taxon>Aroideae</taxon>
        <taxon>Colocasieae</taxon>
        <taxon>Colocasia</taxon>
    </lineage>
</organism>
<accession>A0A843TVH5</accession>
<feature type="compositionally biased region" description="Low complexity" evidence="1">
    <location>
        <begin position="151"/>
        <end position="172"/>
    </location>
</feature>